<sequence>MAFKSVTDFAEQLKLLGYQENIPLSVLSTFSGNETSFRAYANILIWLIKNLDPDAMVHQDSHTETDRVMLIRTATEFLAVSSGIKLNPRKLYASNFATTKELLKVTSALLNSPQNLQQEENHLINFEDSINNDQIRKIRSLSTELTNHGVNMYDFVSKETVNREARSQLSKPMEMSSVEKLLKQAILNLKNQIENGKTTLENQMTEKSSMESKIQRKQSELERSSHRLATLQKIRPAYLEEFEKIEVQMKELYSQYTMKVRNYDALKNMLSNNSNQSPTSYSPIQKAHDTSIPVLPEEEGLTDEEDEDENNSENTDFKDDQSLLNQDIFKQVSNRLSRAERKTNESENRNVKVADDLSASESSPSSEDLESGELDFMMDLEKGEDRLMNFKREATAKAEMSDEDF</sequence>
<keyword evidence="5" id="KW-0969">Cilium</keyword>
<evidence type="ECO:0000256" key="1">
    <source>
        <dbReference type="ARBA" id="ARBA00004138"/>
    </source>
</evidence>
<keyword evidence="10" id="KW-1185">Reference proteome</keyword>
<feature type="compositionally biased region" description="Polar residues" evidence="8">
    <location>
        <begin position="274"/>
        <end position="283"/>
    </location>
</feature>
<feature type="compositionally biased region" description="Acidic residues" evidence="8">
    <location>
        <begin position="299"/>
        <end position="311"/>
    </location>
</feature>
<evidence type="ECO:0000256" key="8">
    <source>
        <dbReference type="SAM" id="MobiDB-lite"/>
    </source>
</evidence>
<feature type="compositionally biased region" description="Basic and acidic residues" evidence="8">
    <location>
        <begin position="337"/>
        <end position="355"/>
    </location>
</feature>
<dbReference type="Proteomes" id="UP001107558">
    <property type="component" value="Chromosome 1"/>
</dbReference>
<evidence type="ECO:0000256" key="3">
    <source>
        <dbReference type="ARBA" id="ARBA00022794"/>
    </source>
</evidence>
<dbReference type="EMBL" id="JADBJN010000001">
    <property type="protein sequence ID" value="KAG5680150.1"/>
    <property type="molecule type" value="Genomic_DNA"/>
</dbReference>
<evidence type="ECO:0000256" key="6">
    <source>
        <dbReference type="ARBA" id="ARBA00023273"/>
    </source>
</evidence>
<proteinExistence type="inferred from homology"/>
<evidence type="ECO:0000313" key="10">
    <source>
        <dbReference type="Proteomes" id="UP001107558"/>
    </source>
</evidence>
<dbReference type="OrthoDB" id="438545at2759"/>
<evidence type="ECO:0000256" key="5">
    <source>
        <dbReference type="ARBA" id="ARBA00023069"/>
    </source>
</evidence>
<comment type="subcellular location">
    <subcellularLocation>
        <location evidence="1">Cell projection</location>
        <location evidence="1">Cilium</location>
    </subcellularLocation>
</comment>
<evidence type="ECO:0000256" key="7">
    <source>
        <dbReference type="SAM" id="Coils"/>
    </source>
</evidence>
<feature type="coiled-coil region" evidence="7">
    <location>
        <begin position="186"/>
        <end position="234"/>
    </location>
</feature>
<keyword evidence="3" id="KW-0970">Cilium biogenesis/degradation</keyword>
<dbReference type="GO" id="GO:0060271">
    <property type="term" value="P:cilium assembly"/>
    <property type="evidence" value="ECO:0007669"/>
    <property type="project" value="TreeGrafter"/>
</dbReference>
<evidence type="ECO:0000256" key="2">
    <source>
        <dbReference type="ARBA" id="ARBA00008340"/>
    </source>
</evidence>
<dbReference type="GO" id="GO:0005929">
    <property type="term" value="C:cilium"/>
    <property type="evidence" value="ECO:0007669"/>
    <property type="project" value="UniProtKB-SubCell"/>
</dbReference>
<gene>
    <name evidence="9" type="ORF">PVAND_009675</name>
</gene>
<accession>A0A9J6CEV2</accession>
<dbReference type="PANTHER" id="PTHR21547">
    <property type="entry name" value="CLUSTERIN ASSOCIATED PROTEIN 1"/>
    <property type="match status" value="1"/>
</dbReference>
<dbReference type="InterPro" id="IPR019366">
    <property type="entry name" value="Clusterin-associated_protein-1"/>
</dbReference>
<reference evidence="9" key="1">
    <citation type="submission" date="2021-03" db="EMBL/GenBank/DDBJ databases">
        <title>Chromosome level genome of the anhydrobiotic midge Polypedilum vanderplanki.</title>
        <authorList>
            <person name="Yoshida Y."/>
            <person name="Kikawada T."/>
            <person name="Gusev O."/>
        </authorList>
    </citation>
    <scope>NUCLEOTIDE SEQUENCE</scope>
    <source>
        <strain evidence="9">NIAS01</strain>
        <tissue evidence="9">Whole body or cell culture</tissue>
    </source>
</reference>
<evidence type="ECO:0000313" key="9">
    <source>
        <dbReference type="EMBL" id="KAG5680150.1"/>
    </source>
</evidence>
<dbReference type="AlphaFoldDB" id="A0A9J6CEV2"/>
<feature type="compositionally biased region" description="Acidic residues" evidence="8">
    <location>
        <begin position="367"/>
        <end position="378"/>
    </location>
</feature>
<dbReference type="GO" id="GO:0005815">
    <property type="term" value="C:microtubule organizing center"/>
    <property type="evidence" value="ECO:0007669"/>
    <property type="project" value="TreeGrafter"/>
</dbReference>
<dbReference type="GO" id="GO:0030992">
    <property type="term" value="C:intraciliary transport particle B"/>
    <property type="evidence" value="ECO:0007669"/>
    <property type="project" value="TreeGrafter"/>
</dbReference>
<name>A0A9J6CEV2_POLVA</name>
<evidence type="ECO:0000256" key="4">
    <source>
        <dbReference type="ARBA" id="ARBA00023054"/>
    </source>
</evidence>
<feature type="region of interest" description="Disordered" evidence="8">
    <location>
        <begin position="299"/>
        <end position="378"/>
    </location>
</feature>
<dbReference type="Pfam" id="PF10234">
    <property type="entry name" value="Cluap1"/>
    <property type="match status" value="1"/>
</dbReference>
<dbReference type="PANTHER" id="PTHR21547:SF0">
    <property type="entry name" value="CLUSTERIN-ASSOCIATED PROTEIN 1"/>
    <property type="match status" value="1"/>
</dbReference>
<protein>
    <recommendedName>
        <fullName evidence="11">Clusterin-associated protein 1</fullName>
    </recommendedName>
</protein>
<comment type="similarity">
    <text evidence="2">Belongs to the CLUAP1 family.</text>
</comment>
<evidence type="ECO:0008006" key="11">
    <source>
        <dbReference type="Google" id="ProtNLM"/>
    </source>
</evidence>
<feature type="compositionally biased region" description="Low complexity" evidence="8">
    <location>
        <begin position="356"/>
        <end position="366"/>
    </location>
</feature>
<keyword evidence="4 7" id="KW-0175">Coiled coil</keyword>
<keyword evidence="6" id="KW-0966">Cell projection</keyword>
<organism evidence="9 10">
    <name type="scientific">Polypedilum vanderplanki</name>
    <name type="common">Sleeping chironomid midge</name>
    <dbReference type="NCBI Taxonomy" id="319348"/>
    <lineage>
        <taxon>Eukaryota</taxon>
        <taxon>Metazoa</taxon>
        <taxon>Ecdysozoa</taxon>
        <taxon>Arthropoda</taxon>
        <taxon>Hexapoda</taxon>
        <taxon>Insecta</taxon>
        <taxon>Pterygota</taxon>
        <taxon>Neoptera</taxon>
        <taxon>Endopterygota</taxon>
        <taxon>Diptera</taxon>
        <taxon>Nematocera</taxon>
        <taxon>Chironomoidea</taxon>
        <taxon>Chironomidae</taxon>
        <taxon>Chironominae</taxon>
        <taxon>Polypedilum</taxon>
        <taxon>Polypedilum</taxon>
    </lineage>
</organism>
<comment type="caution">
    <text evidence="9">The sequence shown here is derived from an EMBL/GenBank/DDBJ whole genome shotgun (WGS) entry which is preliminary data.</text>
</comment>
<feature type="region of interest" description="Disordered" evidence="8">
    <location>
        <begin position="274"/>
        <end position="293"/>
    </location>
</feature>